<name>A0A4C1T5X8_EUMVA</name>
<dbReference type="EMBL" id="BGZK01000033">
    <property type="protein sequence ID" value="GBP08990.1"/>
    <property type="molecule type" value="Genomic_DNA"/>
</dbReference>
<proteinExistence type="predicted"/>
<keyword evidence="3" id="KW-1185">Reference proteome</keyword>
<dbReference type="AlphaFoldDB" id="A0A4C1T5X8"/>
<evidence type="ECO:0000313" key="3">
    <source>
        <dbReference type="Proteomes" id="UP000299102"/>
    </source>
</evidence>
<gene>
    <name evidence="2" type="ORF">EVAR_78346_1</name>
</gene>
<comment type="caution">
    <text evidence="2">The sequence shown here is derived from an EMBL/GenBank/DDBJ whole genome shotgun (WGS) entry which is preliminary data.</text>
</comment>
<feature type="region of interest" description="Disordered" evidence="1">
    <location>
        <begin position="1"/>
        <end position="27"/>
    </location>
</feature>
<feature type="compositionally biased region" description="Low complexity" evidence="1">
    <location>
        <begin position="1"/>
        <end position="11"/>
    </location>
</feature>
<sequence length="90" mass="10299">MGDSPRNAARPAPAPRRRLSHGPYEKNIAEKRLLKNKRICEPRENRWSPPLMDIRNPKGISNATYQTGRRHDVAQQPCPRGLATPFFSPR</sequence>
<evidence type="ECO:0000313" key="2">
    <source>
        <dbReference type="EMBL" id="GBP08990.1"/>
    </source>
</evidence>
<dbReference type="Proteomes" id="UP000299102">
    <property type="component" value="Unassembled WGS sequence"/>
</dbReference>
<feature type="region of interest" description="Disordered" evidence="1">
    <location>
        <begin position="44"/>
        <end position="90"/>
    </location>
</feature>
<evidence type="ECO:0000256" key="1">
    <source>
        <dbReference type="SAM" id="MobiDB-lite"/>
    </source>
</evidence>
<reference evidence="2 3" key="1">
    <citation type="journal article" date="2019" name="Commun. Biol.">
        <title>The bagworm genome reveals a unique fibroin gene that provides high tensile strength.</title>
        <authorList>
            <person name="Kono N."/>
            <person name="Nakamura H."/>
            <person name="Ohtoshi R."/>
            <person name="Tomita M."/>
            <person name="Numata K."/>
            <person name="Arakawa K."/>
        </authorList>
    </citation>
    <scope>NUCLEOTIDE SEQUENCE [LARGE SCALE GENOMIC DNA]</scope>
</reference>
<accession>A0A4C1T5X8</accession>
<protein>
    <submittedName>
        <fullName evidence="2">Uncharacterized protein</fullName>
    </submittedName>
</protein>
<organism evidence="2 3">
    <name type="scientific">Eumeta variegata</name>
    <name type="common">Bagworm moth</name>
    <name type="synonym">Eumeta japonica</name>
    <dbReference type="NCBI Taxonomy" id="151549"/>
    <lineage>
        <taxon>Eukaryota</taxon>
        <taxon>Metazoa</taxon>
        <taxon>Ecdysozoa</taxon>
        <taxon>Arthropoda</taxon>
        <taxon>Hexapoda</taxon>
        <taxon>Insecta</taxon>
        <taxon>Pterygota</taxon>
        <taxon>Neoptera</taxon>
        <taxon>Endopterygota</taxon>
        <taxon>Lepidoptera</taxon>
        <taxon>Glossata</taxon>
        <taxon>Ditrysia</taxon>
        <taxon>Tineoidea</taxon>
        <taxon>Psychidae</taxon>
        <taxon>Oiketicinae</taxon>
        <taxon>Eumeta</taxon>
    </lineage>
</organism>